<organism evidence="2 3">
    <name type="scientific">Fodinibius salinus</name>
    <dbReference type="NCBI Taxonomy" id="860790"/>
    <lineage>
        <taxon>Bacteria</taxon>
        <taxon>Pseudomonadati</taxon>
        <taxon>Balneolota</taxon>
        <taxon>Balneolia</taxon>
        <taxon>Balneolales</taxon>
        <taxon>Balneolaceae</taxon>
        <taxon>Fodinibius</taxon>
    </lineage>
</organism>
<gene>
    <name evidence="2" type="ORF">LX73_0973</name>
</gene>
<feature type="compositionally biased region" description="Polar residues" evidence="1">
    <location>
        <begin position="191"/>
        <end position="203"/>
    </location>
</feature>
<proteinExistence type="predicted"/>
<sequence length="432" mass="48595">MGRGLLILVSGMIVIVGIIQNSIDNRMQFLPEQTADYHQEMDAKNIANSLTNYGVNEMKKNSDWNSGFSSSDFMGAEVSLEVFDYSDYASNNPDIPDDHNIKDWDQYKALLVSKVKTNRTEAVTEVAVTRPSFSRYSYFTDTEASNIYFYDGDVLNGPVHTNGTFNIAGSPEFNGPVSSPNDWEGHPSYKNDPQFNDDTNFNSGERPMPDSDDLDKLRSNAQNDGLKFNEDIYANFKKNGTVEIWKKDYSGNWTSPTSYDLNNFNGVISSSKKIHTKGTIKGQATLHSEEQVEIMGDLKYAHEPKKNPNSSDVLGIVSEGDVQVDYNAHKDSGSKDVEINATIMALGESFEVEHHQYGNNRGTIELYGGIQQKKRGPVGTFGGGKIQSGYSKDYSYDSRMQNMHPPSYPRERTFARLYWKEKPVKFLNKEDH</sequence>
<accession>A0A5D3YQR2</accession>
<dbReference type="RefSeq" id="WP_148898316.1">
    <property type="nucleotide sequence ID" value="NZ_VNHY01000001.1"/>
</dbReference>
<name>A0A5D3YQR2_9BACT</name>
<dbReference type="Pfam" id="PF16241">
    <property type="entry name" value="DUF4900"/>
    <property type="match status" value="1"/>
</dbReference>
<feature type="region of interest" description="Disordered" evidence="1">
    <location>
        <begin position="172"/>
        <end position="214"/>
    </location>
</feature>
<dbReference type="InterPro" id="IPR032601">
    <property type="entry name" value="DUF4900"/>
</dbReference>
<evidence type="ECO:0000313" key="2">
    <source>
        <dbReference type="EMBL" id="TYP95658.1"/>
    </source>
</evidence>
<dbReference type="Proteomes" id="UP000324595">
    <property type="component" value="Unassembled WGS sequence"/>
</dbReference>
<dbReference type="OrthoDB" id="36432at2"/>
<evidence type="ECO:0000313" key="3">
    <source>
        <dbReference type="Proteomes" id="UP000324595"/>
    </source>
</evidence>
<keyword evidence="3" id="KW-1185">Reference proteome</keyword>
<comment type="caution">
    <text evidence="2">The sequence shown here is derived from an EMBL/GenBank/DDBJ whole genome shotgun (WGS) entry which is preliminary data.</text>
</comment>
<dbReference type="EMBL" id="VNHY01000001">
    <property type="protein sequence ID" value="TYP95658.1"/>
    <property type="molecule type" value="Genomic_DNA"/>
</dbReference>
<evidence type="ECO:0000256" key="1">
    <source>
        <dbReference type="SAM" id="MobiDB-lite"/>
    </source>
</evidence>
<protein>
    <submittedName>
        <fullName evidence="2">Uncharacterized protein</fullName>
    </submittedName>
</protein>
<reference evidence="2 3" key="1">
    <citation type="submission" date="2019-07" db="EMBL/GenBank/DDBJ databases">
        <title>Genomic Encyclopedia of Archaeal and Bacterial Type Strains, Phase II (KMG-II): from individual species to whole genera.</title>
        <authorList>
            <person name="Goeker M."/>
        </authorList>
    </citation>
    <scope>NUCLEOTIDE SEQUENCE [LARGE SCALE GENOMIC DNA]</scope>
    <source>
        <strain evidence="2 3">DSM 21935</strain>
    </source>
</reference>
<dbReference type="AlphaFoldDB" id="A0A5D3YQR2"/>